<evidence type="ECO:0000256" key="1">
    <source>
        <dbReference type="SAM" id="MobiDB-lite"/>
    </source>
</evidence>
<sequence>MSSSSPSLTVSAPAQTTTHTIPNLKGGANPATPKLAGIITGSCVLLAWVVCFIYWWWNRRREKQGLAEMEANQKMKEVNGRISPSYVTTGPMRRTRSRAASSATRLYPPGTAHADDKSEGERATLAAVAGDRNRASIRASDGPRAQSPTAVDSRSKSPPSRGRRPLEPSHHHGRAELPGEPPHHGTGPLTPMKEVPTRDEAPSPPPKR</sequence>
<feature type="region of interest" description="Disordered" evidence="1">
    <location>
        <begin position="82"/>
        <end position="208"/>
    </location>
</feature>
<evidence type="ECO:0000256" key="2">
    <source>
        <dbReference type="SAM" id="Phobius"/>
    </source>
</evidence>
<keyword evidence="2" id="KW-0812">Transmembrane</keyword>
<dbReference type="EMBL" id="KN823140">
    <property type="protein sequence ID" value="KIO21361.1"/>
    <property type="molecule type" value="Genomic_DNA"/>
</dbReference>
<gene>
    <name evidence="3" type="ORF">M407DRAFT_245501</name>
</gene>
<keyword evidence="2" id="KW-1133">Transmembrane helix</keyword>
<organism evidence="3 4">
    <name type="scientific">Tulasnella calospora MUT 4182</name>
    <dbReference type="NCBI Taxonomy" id="1051891"/>
    <lineage>
        <taxon>Eukaryota</taxon>
        <taxon>Fungi</taxon>
        <taxon>Dikarya</taxon>
        <taxon>Basidiomycota</taxon>
        <taxon>Agaricomycotina</taxon>
        <taxon>Agaricomycetes</taxon>
        <taxon>Cantharellales</taxon>
        <taxon>Tulasnellaceae</taxon>
        <taxon>Tulasnella</taxon>
    </lineage>
</organism>
<accession>A0A0C3Q9P2</accession>
<evidence type="ECO:0000313" key="4">
    <source>
        <dbReference type="Proteomes" id="UP000054248"/>
    </source>
</evidence>
<name>A0A0C3Q9P2_9AGAM</name>
<feature type="compositionally biased region" description="Polar residues" evidence="1">
    <location>
        <begin position="8"/>
        <end position="21"/>
    </location>
</feature>
<dbReference type="OrthoDB" id="3265576at2759"/>
<protein>
    <submittedName>
        <fullName evidence="3">Uncharacterized protein</fullName>
    </submittedName>
</protein>
<feature type="region of interest" description="Disordered" evidence="1">
    <location>
        <begin position="1"/>
        <end position="29"/>
    </location>
</feature>
<dbReference type="Proteomes" id="UP000054248">
    <property type="component" value="Unassembled WGS sequence"/>
</dbReference>
<feature type="transmembrane region" description="Helical" evidence="2">
    <location>
        <begin position="35"/>
        <end position="57"/>
    </location>
</feature>
<reference evidence="3 4" key="1">
    <citation type="submission" date="2014-04" db="EMBL/GenBank/DDBJ databases">
        <authorList>
            <consortium name="DOE Joint Genome Institute"/>
            <person name="Kuo A."/>
            <person name="Girlanda M."/>
            <person name="Perotto S."/>
            <person name="Kohler A."/>
            <person name="Nagy L.G."/>
            <person name="Floudas D."/>
            <person name="Copeland A."/>
            <person name="Barry K.W."/>
            <person name="Cichocki N."/>
            <person name="Veneault-Fourrey C."/>
            <person name="LaButti K."/>
            <person name="Lindquist E.A."/>
            <person name="Lipzen A."/>
            <person name="Lundell T."/>
            <person name="Morin E."/>
            <person name="Murat C."/>
            <person name="Sun H."/>
            <person name="Tunlid A."/>
            <person name="Henrissat B."/>
            <person name="Grigoriev I.V."/>
            <person name="Hibbett D.S."/>
            <person name="Martin F."/>
            <person name="Nordberg H.P."/>
            <person name="Cantor M.N."/>
            <person name="Hua S.X."/>
        </authorList>
    </citation>
    <scope>NUCLEOTIDE SEQUENCE [LARGE SCALE GENOMIC DNA]</scope>
    <source>
        <strain evidence="3 4">MUT 4182</strain>
    </source>
</reference>
<keyword evidence="4" id="KW-1185">Reference proteome</keyword>
<feature type="compositionally biased region" description="Basic and acidic residues" evidence="1">
    <location>
        <begin position="113"/>
        <end position="122"/>
    </location>
</feature>
<evidence type="ECO:0000313" key="3">
    <source>
        <dbReference type="EMBL" id="KIO21361.1"/>
    </source>
</evidence>
<feature type="compositionally biased region" description="Basic and acidic residues" evidence="1">
    <location>
        <begin position="164"/>
        <end position="183"/>
    </location>
</feature>
<dbReference type="AlphaFoldDB" id="A0A0C3Q9P2"/>
<proteinExistence type="predicted"/>
<dbReference type="HOGENOM" id="CLU_1321751_0_0_1"/>
<keyword evidence="2" id="KW-0472">Membrane</keyword>
<reference evidence="4" key="2">
    <citation type="submission" date="2015-01" db="EMBL/GenBank/DDBJ databases">
        <title>Evolutionary Origins and Diversification of the Mycorrhizal Mutualists.</title>
        <authorList>
            <consortium name="DOE Joint Genome Institute"/>
            <consortium name="Mycorrhizal Genomics Consortium"/>
            <person name="Kohler A."/>
            <person name="Kuo A."/>
            <person name="Nagy L.G."/>
            <person name="Floudas D."/>
            <person name="Copeland A."/>
            <person name="Barry K.W."/>
            <person name="Cichocki N."/>
            <person name="Veneault-Fourrey C."/>
            <person name="LaButti K."/>
            <person name="Lindquist E.A."/>
            <person name="Lipzen A."/>
            <person name="Lundell T."/>
            <person name="Morin E."/>
            <person name="Murat C."/>
            <person name="Riley R."/>
            <person name="Ohm R."/>
            <person name="Sun H."/>
            <person name="Tunlid A."/>
            <person name="Henrissat B."/>
            <person name="Grigoriev I.V."/>
            <person name="Hibbett D.S."/>
            <person name="Martin F."/>
        </authorList>
    </citation>
    <scope>NUCLEOTIDE SEQUENCE [LARGE SCALE GENOMIC DNA]</scope>
    <source>
        <strain evidence="4">MUT 4182</strain>
    </source>
</reference>